<evidence type="ECO:0000256" key="1">
    <source>
        <dbReference type="SAM" id="Phobius"/>
    </source>
</evidence>
<organism evidence="2 3">
    <name type="scientific">Flavobacterium gyeonganense</name>
    <dbReference type="NCBI Taxonomy" id="1310418"/>
    <lineage>
        <taxon>Bacteria</taxon>
        <taxon>Pseudomonadati</taxon>
        <taxon>Bacteroidota</taxon>
        <taxon>Flavobacteriia</taxon>
        <taxon>Flavobacteriales</taxon>
        <taxon>Flavobacteriaceae</taxon>
        <taxon>Flavobacterium</taxon>
    </lineage>
</organism>
<feature type="transmembrane region" description="Helical" evidence="1">
    <location>
        <begin position="62"/>
        <end position="83"/>
    </location>
</feature>
<name>A0ABV5HAS7_9FLAO</name>
<gene>
    <name evidence="2" type="ORF">ACFFVK_08170</name>
</gene>
<dbReference type="RefSeq" id="WP_278010439.1">
    <property type="nucleotide sequence ID" value="NZ_CP121112.1"/>
</dbReference>
<keyword evidence="1" id="KW-1133">Transmembrane helix</keyword>
<keyword evidence="1" id="KW-0472">Membrane</keyword>
<evidence type="ECO:0000313" key="3">
    <source>
        <dbReference type="Proteomes" id="UP001589562"/>
    </source>
</evidence>
<dbReference type="EMBL" id="JBHMFE010000013">
    <property type="protein sequence ID" value="MFB9108551.1"/>
    <property type="molecule type" value="Genomic_DNA"/>
</dbReference>
<reference evidence="2 3" key="1">
    <citation type="submission" date="2024-09" db="EMBL/GenBank/DDBJ databases">
        <authorList>
            <person name="Sun Q."/>
            <person name="Mori K."/>
        </authorList>
    </citation>
    <scope>NUCLEOTIDE SEQUENCE [LARGE SCALE GENOMIC DNA]</scope>
    <source>
        <strain evidence="2 3">CECT 8365</strain>
    </source>
</reference>
<evidence type="ECO:0000313" key="2">
    <source>
        <dbReference type="EMBL" id="MFB9108551.1"/>
    </source>
</evidence>
<accession>A0ABV5HAS7</accession>
<comment type="caution">
    <text evidence="2">The sequence shown here is derived from an EMBL/GenBank/DDBJ whole genome shotgun (WGS) entry which is preliminary data.</text>
</comment>
<keyword evidence="3" id="KW-1185">Reference proteome</keyword>
<keyword evidence="1" id="KW-0812">Transmembrane</keyword>
<evidence type="ECO:0008006" key="4">
    <source>
        <dbReference type="Google" id="ProtNLM"/>
    </source>
</evidence>
<sequence>MVNSEILEIATHANLNIIADDKKVEIKHKLRLADKSTWGILFFLCGGLLLIILPFIKTSDTTAKILGIVIGLLLVALSILTLIRQFTDGIKIKDNTFSFRYNLKKTTLPLSRSMEIKMRTETIKIKRVGTIGTDFIVVTHFLQDLNNEIILLKFQMDNLYAEKARKLGNEITRIINEKFRI</sequence>
<feature type="transmembrane region" description="Helical" evidence="1">
    <location>
        <begin position="37"/>
        <end position="56"/>
    </location>
</feature>
<dbReference type="Proteomes" id="UP001589562">
    <property type="component" value="Unassembled WGS sequence"/>
</dbReference>
<proteinExistence type="predicted"/>
<protein>
    <recommendedName>
        <fullName evidence="4">DUF304 domain-containing protein</fullName>
    </recommendedName>
</protein>